<evidence type="ECO:0000256" key="1">
    <source>
        <dbReference type="SAM" id="MobiDB-lite"/>
    </source>
</evidence>
<sequence length="120" mass="12536">MTSLSIVRPPASSSCSPLQCASLVRSFLPATRPVILLVTPQRVRVPAAWCASPGAGQGTEKYPTSPVGQVTALTEAPTEQLKHPCSPASLASNPSMAETSPSDPLSPPCSYMALQRSVYL</sequence>
<feature type="compositionally biased region" description="Polar residues" evidence="1">
    <location>
        <begin position="89"/>
        <end position="103"/>
    </location>
</feature>
<feature type="region of interest" description="Disordered" evidence="1">
    <location>
        <begin position="77"/>
        <end position="107"/>
    </location>
</feature>
<reference evidence="2" key="1">
    <citation type="journal article" date="2023" name="G3 (Bethesda)">
        <title>A reference genome for the long-term kleptoplast-retaining sea slug Elysia crispata morphotype clarki.</title>
        <authorList>
            <person name="Eastman K.E."/>
            <person name="Pendleton A.L."/>
            <person name="Shaikh M.A."/>
            <person name="Suttiyut T."/>
            <person name="Ogas R."/>
            <person name="Tomko P."/>
            <person name="Gavelis G."/>
            <person name="Widhalm J.R."/>
            <person name="Wisecaver J.H."/>
        </authorList>
    </citation>
    <scope>NUCLEOTIDE SEQUENCE</scope>
    <source>
        <strain evidence="2">ECLA1</strain>
    </source>
</reference>
<keyword evidence="3" id="KW-1185">Reference proteome</keyword>
<gene>
    <name evidence="2" type="ORF">RRG08_041130</name>
</gene>
<protein>
    <submittedName>
        <fullName evidence="2">Uncharacterized protein</fullName>
    </submittedName>
</protein>
<dbReference type="Proteomes" id="UP001283361">
    <property type="component" value="Unassembled WGS sequence"/>
</dbReference>
<evidence type="ECO:0000313" key="2">
    <source>
        <dbReference type="EMBL" id="KAK3724647.1"/>
    </source>
</evidence>
<proteinExistence type="predicted"/>
<name>A0AAE0XY54_9GAST</name>
<evidence type="ECO:0000313" key="3">
    <source>
        <dbReference type="Proteomes" id="UP001283361"/>
    </source>
</evidence>
<dbReference type="AlphaFoldDB" id="A0AAE0XY54"/>
<accession>A0AAE0XY54</accession>
<organism evidence="2 3">
    <name type="scientific">Elysia crispata</name>
    <name type="common">lettuce slug</name>
    <dbReference type="NCBI Taxonomy" id="231223"/>
    <lineage>
        <taxon>Eukaryota</taxon>
        <taxon>Metazoa</taxon>
        <taxon>Spiralia</taxon>
        <taxon>Lophotrochozoa</taxon>
        <taxon>Mollusca</taxon>
        <taxon>Gastropoda</taxon>
        <taxon>Heterobranchia</taxon>
        <taxon>Euthyneura</taxon>
        <taxon>Panpulmonata</taxon>
        <taxon>Sacoglossa</taxon>
        <taxon>Placobranchoidea</taxon>
        <taxon>Plakobranchidae</taxon>
        <taxon>Elysia</taxon>
    </lineage>
</organism>
<comment type="caution">
    <text evidence="2">The sequence shown here is derived from an EMBL/GenBank/DDBJ whole genome shotgun (WGS) entry which is preliminary data.</text>
</comment>
<dbReference type="EMBL" id="JAWDGP010007341">
    <property type="protein sequence ID" value="KAK3724647.1"/>
    <property type="molecule type" value="Genomic_DNA"/>
</dbReference>